<reference evidence="4 5" key="1">
    <citation type="submission" date="2016-11" db="EMBL/GenBank/DDBJ databases">
        <authorList>
            <person name="Jaros S."/>
            <person name="Januszkiewicz K."/>
            <person name="Wedrychowicz H."/>
        </authorList>
    </citation>
    <scope>NUCLEOTIDE SEQUENCE [LARGE SCALE GENOMIC DNA]</scope>
    <source>
        <strain evidence="4 5">DSM 6191</strain>
    </source>
</reference>
<dbReference type="InterPro" id="IPR039447">
    <property type="entry name" value="UreH-like_TM_dom"/>
</dbReference>
<dbReference type="SUPFAM" id="SSF55008">
    <property type="entry name" value="HMA, heavy metal-associated domain"/>
    <property type="match status" value="1"/>
</dbReference>
<name>A0A1M5ZJV9_9CLOT</name>
<dbReference type="InterPro" id="IPR008972">
    <property type="entry name" value="Cupredoxin"/>
</dbReference>
<evidence type="ECO:0000313" key="4">
    <source>
        <dbReference type="EMBL" id="SHI24625.1"/>
    </source>
</evidence>
<dbReference type="InterPro" id="IPR017969">
    <property type="entry name" value="Heavy-metal-associated_CS"/>
</dbReference>
<evidence type="ECO:0000259" key="3">
    <source>
        <dbReference type="PROSITE" id="PS50846"/>
    </source>
</evidence>
<evidence type="ECO:0000313" key="5">
    <source>
        <dbReference type="Proteomes" id="UP000184241"/>
    </source>
</evidence>
<evidence type="ECO:0000256" key="2">
    <source>
        <dbReference type="SAM" id="Phobius"/>
    </source>
</evidence>
<feature type="transmembrane region" description="Helical" evidence="2">
    <location>
        <begin position="85"/>
        <end position="104"/>
    </location>
</feature>
<gene>
    <name evidence="4" type="ORF">SAMN02745941_03044</name>
</gene>
<feature type="transmembrane region" description="Helical" evidence="2">
    <location>
        <begin position="277"/>
        <end position="298"/>
    </location>
</feature>
<dbReference type="PROSITE" id="PS01047">
    <property type="entry name" value="HMA_1"/>
    <property type="match status" value="1"/>
</dbReference>
<protein>
    <submittedName>
        <fullName evidence="4">Sulfite exporter TauE/SafE</fullName>
    </submittedName>
</protein>
<dbReference type="PANTHER" id="PTHR42208:SF1">
    <property type="entry name" value="HEAVY METAL TRANSPORTER"/>
    <property type="match status" value="1"/>
</dbReference>
<proteinExistence type="predicted"/>
<feature type="transmembrane region" description="Helical" evidence="2">
    <location>
        <begin position="172"/>
        <end position="193"/>
    </location>
</feature>
<sequence>MSIKTTHILVEDMVCTSCEKIISDSIKKVHGVLEVEVNYKTALVKVIFDSTKCSYSRICSAIENSGYTIKISNNKINTNASSTTLKEIISIFAIVALAFVIIALSKNSGTFNISNNLGTNTTYLMLFVIGIFTSLHCVGMCGGIMLSQSITINKGSKFRNLLPSLLYNVGRLTSYTLLGGLVGALGSVFSLSLSTQASISILAGLFMIIMGFNMSGFKLFRRINLKLPFSNCKSSNKKSSPLIVGLLNGFMPCGPLQTIQLYALASGSFFKGASSMFIFGLGTIPLMLIFSLAINAINMKNTKKLIKFSGILIVILGILMANRGFTLLGVNIPINNLLSFNSKNSSNVITDENKATVIDGKQVVKIKATSSGYSPRVVFIEKNLPTEIIFEGQTITSCNNEVIFPSMNIKQKLTKGETKINFTAGDKDISYSCWMGMLSGSIKVVDTLDGVSDKDISSAESELSQNSGGGCCQGSSTNQTQEFLVYGLPLTEIPTDRLVKKSSISGSSQALSISGIDTYFEPLVSILKTNIPAKLTFNLTKMPAANGTYNIVEFSSQEIVGSFTISDFKGSIDITLNKSSIYFIEKDFSIVGTIKTSDSPETEDIEKVRSELID</sequence>
<feature type="transmembrane region" description="Helical" evidence="2">
    <location>
        <begin position="241"/>
        <end position="265"/>
    </location>
</feature>
<dbReference type="PROSITE" id="PS50846">
    <property type="entry name" value="HMA_2"/>
    <property type="match status" value="1"/>
</dbReference>
<keyword evidence="2" id="KW-0812">Transmembrane</keyword>
<feature type="transmembrane region" description="Helical" evidence="2">
    <location>
        <begin position="310"/>
        <end position="334"/>
    </location>
</feature>
<dbReference type="InterPro" id="IPR036163">
    <property type="entry name" value="HMA_dom_sf"/>
</dbReference>
<accession>A0A1M5ZJV9</accession>
<keyword evidence="2" id="KW-1133">Transmembrane helix</keyword>
<dbReference type="Gene3D" id="3.30.70.100">
    <property type="match status" value="1"/>
</dbReference>
<dbReference type="RefSeq" id="WP_073020734.1">
    <property type="nucleotide sequence ID" value="NZ_FQXU01000009.1"/>
</dbReference>
<feature type="domain" description="HMA" evidence="3">
    <location>
        <begin position="4"/>
        <end position="70"/>
    </location>
</feature>
<dbReference type="AlphaFoldDB" id="A0A1M5ZJV9"/>
<dbReference type="Gene3D" id="2.60.40.420">
    <property type="entry name" value="Cupredoxins - blue copper proteins"/>
    <property type="match status" value="1"/>
</dbReference>
<feature type="transmembrane region" description="Helical" evidence="2">
    <location>
        <begin position="199"/>
        <end position="220"/>
    </location>
</feature>
<dbReference type="InterPro" id="IPR006121">
    <property type="entry name" value="HMA_dom"/>
</dbReference>
<organism evidence="4 5">
    <name type="scientific">Clostridium intestinale DSM 6191</name>
    <dbReference type="NCBI Taxonomy" id="1121320"/>
    <lineage>
        <taxon>Bacteria</taxon>
        <taxon>Bacillati</taxon>
        <taxon>Bacillota</taxon>
        <taxon>Clostridia</taxon>
        <taxon>Eubacteriales</taxon>
        <taxon>Clostridiaceae</taxon>
        <taxon>Clostridium</taxon>
    </lineage>
</organism>
<keyword evidence="1" id="KW-0479">Metal-binding</keyword>
<keyword evidence="2" id="KW-0472">Membrane</keyword>
<dbReference type="Pfam" id="PF00403">
    <property type="entry name" value="HMA"/>
    <property type="match status" value="1"/>
</dbReference>
<dbReference type="Pfam" id="PF13386">
    <property type="entry name" value="DsbD_2"/>
    <property type="match status" value="1"/>
</dbReference>
<dbReference type="Proteomes" id="UP000184241">
    <property type="component" value="Unassembled WGS sequence"/>
</dbReference>
<dbReference type="GO" id="GO:0046872">
    <property type="term" value="F:metal ion binding"/>
    <property type="evidence" value="ECO:0007669"/>
    <property type="project" value="UniProtKB-KW"/>
</dbReference>
<dbReference type="CDD" id="cd00371">
    <property type="entry name" value="HMA"/>
    <property type="match status" value="1"/>
</dbReference>
<dbReference type="EMBL" id="FQXU01000009">
    <property type="protein sequence ID" value="SHI24625.1"/>
    <property type="molecule type" value="Genomic_DNA"/>
</dbReference>
<dbReference type="PANTHER" id="PTHR42208">
    <property type="entry name" value="HEAVY METAL TRANSPORTER-RELATED"/>
    <property type="match status" value="1"/>
</dbReference>
<feature type="transmembrane region" description="Helical" evidence="2">
    <location>
        <begin position="124"/>
        <end position="151"/>
    </location>
</feature>
<evidence type="ECO:0000256" key="1">
    <source>
        <dbReference type="ARBA" id="ARBA00022723"/>
    </source>
</evidence>